<dbReference type="EMBL" id="JAHQIW010007197">
    <property type="protein sequence ID" value="KAJ1372850.1"/>
    <property type="molecule type" value="Genomic_DNA"/>
</dbReference>
<comment type="caution">
    <text evidence="1">The sequence shown here is derived from an EMBL/GenBank/DDBJ whole genome shotgun (WGS) entry which is preliminary data.</text>
</comment>
<evidence type="ECO:0000313" key="2">
    <source>
        <dbReference type="Proteomes" id="UP001196413"/>
    </source>
</evidence>
<dbReference type="Proteomes" id="UP001196413">
    <property type="component" value="Unassembled WGS sequence"/>
</dbReference>
<dbReference type="AlphaFoldDB" id="A0AAD5RAR1"/>
<organism evidence="1 2">
    <name type="scientific">Parelaphostrongylus tenuis</name>
    <name type="common">Meningeal worm</name>
    <dbReference type="NCBI Taxonomy" id="148309"/>
    <lineage>
        <taxon>Eukaryota</taxon>
        <taxon>Metazoa</taxon>
        <taxon>Ecdysozoa</taxon>
        <taxon>Nematoda</taxon>
        <taxon>Chromadorea</taxon>
        <taxon>Rhabditida</taxon>
        <taxon>Rhabditina</taxon>
        <taxon>Rhabditomorpha</taxon>
        <taxon>Strongyloidea</taxon>
        <taxon>Metastrongylidae</taxon>
        <taxon>Parelaphostrongylus</taxon>
    </lineage>
</organism>
<sequence>MSLTLHHKLKNGASRQLFSFALNGFACLVHKSSNFRMGSGASSGAKDFITLVNVLER</sequence>
<protein>
    <submittedName>
        <fullName evidence="1">Uncharacterized protein</fullName>
    </submittedName>
</protein>
<evidence type="ECO:0000313" key="1">
    <source>
        <dbReference type="EMBL" id="KAJ1372850.1"/>
    </source>
</evidence>
<name>A0AAD5RAR1_PARTN</name>
<accession>A0AAD5RAR1</accession>
<reference evidence="1" key="1">
    <citation type="submission" date="2021-06" db="EMBL/GenBank/DDBJ databases">
        <title>Parelaphostrongylus tenuis whole genome reference sequence.</title>
        <authorList>
            <person name="Garwood T.J."/>
            <person name="Larsen P.A."/>
            <person name="Fountain-Jones N.M."/>
            <person name="Garbe J.R."/>
            <person name="Macchietto M.G."/>
            <person name="Kania S.A."/>
            <person name="Gerhold R.W."/>
            <person name="Richards J.E."/>
            <person name="Wolf T.M."/>
        </authorList>
    </citation>
    <scope>NUCLEOTIDE SEQUENCE</scope>
    <source>
        <strain evidence="1">MNPRO001-30</strain>
        <tissue evidence="1">Meninges</tissue>
    </source>
</reference>
<gene>
    <name evidence="1" type="ORF">KIN20_035134</name>
</gene>
<proteinExistence type="predicted"/>
<keyword evidence="2" id="KW-1185">Reference proteome</keyword>